<evidence type="ECO:0000313" key="3">
    <source>
        <dbReference type="EMBL" id="GES88851.1"/>
    </source>
</evidence>
<gene>
    <name evidence="3" type="ORF">RCL2_001577800</name>
</gene>
<reference evidence="3" key="1">
    <citation type="submission" date="2019-10" db="EMBL/GenBank/DDBJ databases">
        <title>Conservation and host-specific expression of non-tandemly repeated heterogenous ribosome RNA gene in arbuscular mycorrhizal fungi.</title>
        <authorList>
            <person name="Maeda T."/>
            <person name="Kobayashi Y."/>
            <person name="Nakagawa T."/>
            <person name="Ezawa T."/>
            <person name="Yamaguchi K."/>
            <person name="Bino T."/>
            <person name="Nishimoto Y."/>
            <person name="Shigenobu S."/>
            <person name="Kawaguchi M."/>
        </authorList>
    </citation>
    <scope>NUCLEOTIDE SEQUENCE</scope>
    <source>
        <strain evidence="3">HR1</strain>
    </source>
</reference>
<dbReference type="Proteomes" id="UP000615446">
    <property type="component" value="Unassembled WGS sequence"/>
</dbReference>
<proteinExistence type="predicted"/>
<feature type="region of interest" description="Disordered" evidence="2">
    <location>
        <begin position="385"/>
        <end position="510"/>
    </location>
</feature>
<feature type="compositionally biased region" description="Polar residues" evidence="2">
    <location>
        <begin position="404"/>
        <end position="413"/>
    </location>
</feature>
<feature type="compositionally biased region" description="Polar residues" evidence="2">
    <location>
        <begin position="453"/>
        <end position="467"/>
    </location>
</feature>
<accession>A0A8H3QR83</accession>
<evidence type="ECO:0000256" key="2">
    <source>
        <dbReference type="SAM" id="MobiDB-lite"/>
    </source>
</evidence>
<dbReference type="EMBL" id="BLAL01000182">
    <property type="protein sequence ID" value="GES88851.1"/>
    <property type="molecule type" value="Genomic_DNA"/>
</dbReference>
<dbReference type="AlphaFoldDB" id="A0A8H3QR83"/>
<protein>
    <submittedName>
        <fullName evidence="3">Uncharacterized protein</fullName>
    </submittedName>
</protein>
<sequence length="760" mass="86506">MVFPSRSTCEKQDIKHVGVCGSSANFPQNHSCKNNAKKRKGRWPPILKLTKVGDLFTKLEEKKITGDSFLKLSGWDFKEYGMSMRQALELEDYIKELYARKRVDLSDYLASKNNYLSEVLAKYGLDSDGIDSIPLFSPPTYEIQDDNKVFKRCMEEILGRLRSYGTLQPDSLEAMRNEYVVALLHASIHIVMDITNKELSMKPQYGIVGEESRGRVDYAIKEAEELICITEDKQHKVPIGFAQNIKQLESACETNKKKRKRGDNDFDYLYGIVTTGRDWHFLLYSPGKISKASDTANLIEFSRKALEPNSKSYQSLCDSVKERISELEAENVKIKADYETEIAVLKDENTKLRHIIEENARRDVRVEKLENRVAVMEQGSLVVGDQQQNDREVTPEVSAVDLPTTLQKSQLDSTDTKTSEEKEMDAFLDDAHKKKVSDEIRQHNREKKLLHESANQEISPNISSVKTVTDHDDRCSSENSGKNGNSVTNRDDRQKIIPVTADDDDDDDDVTELSKNQNIEQELTKELLSGSITIPSLSSETTKHPSSSLGTTQSLVHLFQNAIRAGHEEILSWLYYSNSFENKVDEIRCDTGVSDKMVRSRLYKEMLEHLPGITSGNLRMKTLRAKKIRMLFGEGGLGIDKVKKVTLSVYAISSLTISQIQSIIKNVTSVELSPDCNHVTSVTNRDDQTNTTEARSHDRSYFRNKTLDQYPTLYREYSSEDFDYYGITDKTLCPLCKLGHDDEESIEGLIYVNYTYYNLN</sequence>
<feature type="compositionally biased region" description="Polar residues" evidence="2">
    <location>
        <begin position="477"/>
        <end position="488"/>
    </location>
</feature>
<feature type="compositionally biased region" description="Acidic residues" evidence="2">
    <location>
        <begin position="501"/>
        <end position="510"/>
    </location>
</feature>
<organism evidence="3 4">
    <name type="scientific">Rhizophagus clarus</name>
    <dbReference type="NCBI Taxonomy" id="94130"/>
    <lineage>
        <taxon>Eukaryota</taxon>
        <taxon>Fungi</taxon>
        <taxon>Fungi incertae sedis</taxon>
        <taxon>Mucoromycota</taxon>
        <taxon>Glomeromycotina</taxon>
        <taxon>Glomeromycetes</taxon>
        <taxon>Glomerales</taxon>
        <taxon>Glomeraceae</taxon>
        <taxon>Rhizophagus</taxon>
    </lineage>
</organism>
<feature type="compositionally biased region" description="Basic and acidic residues" evidence="2">
    <location>
        <begin position="414"/>
        <end position="451"/>
    </location>
</feature>
<feature type="coiled-coil region" evidence="1">
    <location>
        <begin position="310"/>
        <end position="355"/>
    </location>
</feature>
<evidence type="ECO:0000313" key="4">
    <source>
        <dbReference type="Proteomes" id="UP000615446"/>
    </source>
</evidence>
<keyword evidence="1" id="KW-0175">Coiled coil</keyword>
<comment type="caution">
    <text evidence="3">The sequence shown here is derived from an EMBL/GenBank/DDBJ whole genome shotgun (WGS) entry which is preliminary data.</text>
</comment>
<evidence type="ECO:0000256" key="1">
    <source>
        <dbReference type="SAM" id="Coils"/>
    </source>
</evidence>
<name>A0A8H3QR83_9GLOM</name>